<sequence length="97" mass="11173">TYKGPNVNINFLLGIKVVQQIPSKPEKEKTRRTNIKWNTTEQDEEQRSYVKEAKKDIANLNGEEKMQILGENIIPAIKEAINSIETMAAQPARNWYD</sequence>
<dbReference type="EMBL" id="VTPC01039277">
    <property type="protein sequence ID" value="KAF2891083.1"/>
    <property type="molecule type" value="Genomic_DNA"/>
</dbReference>
<dbReference type="AlphaFoldDB" id="A0A8K0CP88"/>
<dbReference type="Proteomes" id="UP000801492">
    <property type="component" value="Unassembled WGS sequence"/>
</dbReference>
<organism evidence="1 2">
    <name type="scientific">Ignelater luminosus</name>
    <name type="common">Cucubano</name>
    <name type="synonym">Pyrophorus luminosus</name>
    <dbReference type="NCBI Taxonomy" id="2038154"/>
    <lineage>
        <taxon>Eukaryota</taxon>
        <taxon>Metazoa</taxon>
        <taxon>Ecdysozoa</taxon>
        <taxon>Arthropoda</taxon>
        <taxon>Hexapoda</taxon>
        <taxon>Insecta</taxon>
        <taxon>Pterygota</taxon>
        <taxon>Neoptera</taxon>
        <taxon>Endopterygota</taxon>
        <taxon>Coleoptera</taxon>
        <taxon>Polyphaga</taxon>
        <taxon>Elateriformia</taxon>
        <taxon>Elateroidea</taxon>
        <taxon>Elateridae</taxon>
        <taxon>Agrypninae</taxon>
        <taxon>Pyrophorini</taxon>
        <taxon>Ignelater</taxon>
    </lineage>
</organism>
<keyword evidence="2" id="KW-1185">Reference proteome</keyword>
<reference evidence="1" key="1">
    <citation type="submission" date="2019-08" db="EMBL/GenBank/DDBJ databases">
        <title>The genome of the North American firefly Photinus pyralis.</title>
        <authorList>
            <consortium name="Photinus pyralis genome working group"/>
            <person name="Fallon T.R."/>
            <person name="Sander Lower S.E."/>
            <person name="Weng J.-K."/>
        </authorList>
    </citation>
    <scope>NUCLEOTIDE SEQUENCE</scope>
    <source>
        <strain evidence="1">TRF0915ILg1</strain>
        <tissue evidence="1">Whole body</tissue>
    </source>
</reference>
<name>A0A8K0CP88_IGNLU</name>
<evidence type="ECO:0000313" key="2">
    <source>
        <dbReference type="Proteomes" id="UP000801492"/>
    </source>
</evidence>
<evidence type="ECO:0000313" key="1">
    <source>
        <dbReference type="EMBL" id="KAF2891083.1"/>
    </source>
</evidence>
<protein>
    <submittedName>
        <fullName evidence="1">Uncharacterized protein</fullName>
    </submittedName>
</protein>
<gene>
    <name evidence="1" type="ORF">ILUMI_15090</name>
</gene>
<comment type="caution">
    <text evidence="1">The sequence shown here is derived from an EMBL/GenBank/DDBJ whole genome shotgun (WGS) entry which is preliminary data.</text>
</comment>
<accession>A0A8K0CP88</accession>
<feature type="non-terminal residue" evidence="1">
    <location>
        <position position="1"/>
    </location>
</feature>
<proteinExistence type="predicted"/>